<reference evidence="1 2" key="1">
    <citation type="journal article" date="2019" name="Nat. Ecol. Evol.">
        <title>Megaphylogeny resolves global patterns of mushroom evolution.</title>
        <authorList>
            <person name="Varga T."/>
            <person name="Krizsan K."/>
            <person name="Foldi C."/>
            <person name="Dima B."/>
            <person name="Sanchez-Garcia M."/>
            <person name="Sanchez-Ramirez S."/>
            <person name="Szollosi G.J."/>
            <person name="Szarkandi J.G."/>
            <person name="Papp V."/>
            <person name="Albert L."/>
            <person name="Andreopoulos W."/>
            <person name="Angelini C."/>
            <person name="Antonin V."/>
            <person name="Barry K.W."/>
            <person name="Bougher N.L."/>
            <person name="Buchanan P."/>
            <person name="Buyck B."/>
            <person name="Bense V."/>
            <person name="Catcheside P."/>
            <person name="Chovatia M."/>
            <person name="Cooper J."/>
            <person name="Damon W."/>
            <person name="Desjardin D."/>
            <person name="Finy P."/>
            <person name="Geml J."/>
            <person name="Haridas S."/>
            <person name="Hughes K."/>
            <person name="Justo A."/>
            <person name="Karasinski D."/>
            <person name="Kautmanova I."/>
            <person name="Kiss B."/>
            <person name="Kocsube S."/>
            <person name="Kotiranta H."/>
            <person name="LaButti K.M."/>
            <person name="Lechner B.E."/>
            <person name="Liimatainen K."/>
            <person name="Lipzen A."/>
            <person name="Lukacs Z."/>
            <person name="Mihaltcheva S."/>
            <person name="Morgado L.N."/>
            <person name="Niskanen T."/>
            <person name="Noordeloos M.E."/>
            <person name="Ohm R.A."/>
            <person name="Ortiz-Santana B."/>
            <person name="Ovrebo C."/>
            <person name="Racz N."/>
            <person name="Riley R."/>
            <person name="Savchenko A."/>
            <person name="Shiryaev A."/>
            <person name="Soop K."/>
            <person name="Spirin V."/>
            <person name="Szebenyi C."/>
            <person name="Tomsovsky M."/>
            <person name="Tulloss R.E."/>
            <person name="Uehling J."/>
            <person name="Grigoriev I.V."/>
            <person name="Vagvolgyi C."/>
            <person name="Papp T."/>
            <person name="Martin F.M."/>
            <person name="Miettinen O."/>
            <person name="Hibbett D.S."/>
            <person name="Nagy L.G."/>
        </authorList>
    </citation>
    <scope>NUCLEOTIDE SEQUENCE [LARGE SCALE GENOMIC DNA]</scope>
    <source>
        <strain evidence="1 2">CBS 121175</strain>
    </source>
</reference>
<sequence length="176" mass="20199">MSSQPRRGNNMKWWRDHYYSHPGKASKLPEALAGGQDKCYCKVCFDAHRISVINENQLSRESRMAPRYIFNGSVEDYLQALTYIGGFEEIVQQHITAVEDDDQDSRPISSEATRLPLIPICELFNFSNSYWIETFKNTIISSYDQELELFELLDFDADGVEEVVDVDEVTAQVLTS</sequence>
<keyword evidence="2" id="KW-1185">Reference proteome</keyword>
<proteinExistence type="predicted"/>
<evidence type="ECO:0000313" key="2">
    <source>
        <dbReference type="Proteomes" id="UP000307440"/>
    </source>
</evidence>
<dbReference type="AlphaFoldDB" id="A0A5C3L5Z2"/>
<organism evidence="1 2">
    <name type="scientific">Coprinopsis marcescibilis</name>
    <name type="common">Agaric fungus</name>
    <name type="synonym">Psathyrella marcescibilis</name>
    <dbReference type="NCBI Taxonomy" id="230819"/>
    <lineage>
        <taxon>Eukaryota</taxon>
        <taxon>Fungi</taxon>
        <taxon>Dikarya</taxon>
        <taxon>Basidiomycota</taxon>
        <taxon>Agaricomycotina</taxon>
        <taxon>Agaricomycetes</taxon>
        <taxon>Agaricomycetidae</taxon>
        <taxon>Agaricales</taxon>
        <taxon>Agaricineae</taxon>
        <taxon>Psathyrellaceae</taxon>
        <taxon>Coprinopsis</taxon>
    </lineage>
</organism>
<gene>
    <name evidence="1" type="ORF">FA15DRAFT_653180</name>
</gene>
<name>A0A5C3L5Z2_COPMA</name>
<dbReference type="EMBL" id="ML210159">
    <property type="protein sequence ID" value="TFK28085.1"/>
    <property type="molecule type" value="Genomic_DNA"/>
</dbReference>
<evidence type="ECO:0000313" key="1">
    <source>
        <dbReference type="EMBL" id="TFK28085.1"/>
    </source>
</evidence>
<accession>A0A5C3L5Z2</accession>
<dbReference type="Proteomes" id="UP000307440">
    <property type="component" value="Unassembled WGS sequence"/>
</dbReference>
<protein>
    <submittedName>
        <fullName evidence="1">Uncharacterized protein</fullName>
    </submittedName>
</protein>